<keyword evidence="3" id="KW-1185">Reference proteome</keyword>
<keyword evidence="1" id="KW-1133">Transmembrane helix</keyword>
<dbReference type="Gene3D" id="3.30.70.1320">
    <property type="entry name" value="Multidrug efflux transporter AcrB pore domain like"/>
    <property type="match status" value="1"/>
</dbReference>
<evidence type="ECO:0000313" key="2">
    <source>
        <dbReference type="EMBL" id="CAE09556.1"/>
    </source>
</evidence>
<dbReference type="Gene3D" id="3.30.70.1440">
    <property type="entry name" value="Multidrug efflux transporter AcrB pore domain"/>
    <property type="match status" value="1"/>
</dbReference>
<dbReference type="Gene3D" id="3.30.70.1430">
    <property type="entry name" value="Multidrug efflux transporter AcrB pore domain"/>
    <property type="match status" value="2"/>
</dbReference>
<dbReference type="SUPFAM" id="SSF82693">
    <property type="entry name" value="Multidrug efflux transporter AcrB pore domain, PN1, PN2, PC1 and PC2 subdomains"/>
    <property type="match status" value="2"/>
</dbReference>
<dbReference type="PRINTS" id="PR00702">
    <property type="entry name" value="ACRIFLAVINRP"/>
</dbReference>
<dbReference type="Gene3D" id="3.30.2090.10">
    <property type="entry name" value="Multidrug efflux transporter AcrB TolC docking domain, DN and DC subdomains"/>
    <property type="match status" value="2"/>
</dbReference>
<keyword evidence="1" id="KW-0812">Transmembrane</keyword>
<dbReference type="InterPro" id="IPR001036">
    <property type="entry name" value="Acrflvin-R"/>
</dbReference>
<dbReference type="RefSeq" id="WP_011138356.1">
    <property type="nucleotide sequence ID" value="NC_005090.1"/>
</dbReference>
<evidence type="ECO:0000313" key="3">
    <source>
        <dbReference type="Proteomes" id="UP000000422"/>
    </source>
</evidence>
<dbReference type="AlphaFoldDB" id="Q7MA85"/>
<dbReference type="EMBL" id="BX571658">
    <property type="protein sequence ID" value="CAE09556.1"/>
    <property type="molecule type" value="Genomic_DNA"/>
</dbReference>
<feature type="transmembrane region" description="Helical" evidence="1">
    <location>
        <begin position="867"/>
        <end position="888"/>
    </location>
</feature>
<dbReference type="SUPFAM" id="SSF82714">
    <property type="entry name" value="Multidrug efflux transporter AcrB TolC docking domain, DN and DC subdomains"/>
    <property type="match status" value="2"/>
</dbReference>
<feature type="transmembrane region" description="Helical" evidence="1">
    <location>
        <begin position="926"/>
        <end position="948"/>
    </location>
</feature>
<feature type="transmembrane region" description="Helical" evidence="1">
    <location>
        <begin position="976"/>
        <end position="995"/>
    </location>
</feature>
<dbReference type="SUPFAM" id="SSF82866">
    <property type="entry name" value="Multidrug efflux transporter AcrB transmembrane domain"/>
    <property type="match status" value="2"/>
</dbReference>
<dbReference type="eggNOG" id="COG0841">
    <property type="taxonomic scope" value="Bacteria"/>
</dbReference>
<reference evidence="2 3" key="1">
    <citation type="journal article" date="2003" name="Proc. Natl. Acad. Sci. U.S.A.">
        <title>Complete genome sequence and analysis of Wolinella succinogenes.</title>
        <authorList>
            <person name="Baar C."/>
            <person name="Eppinger M."/>
            <person name="Raddatz G."/>
            <person name="Simon JM."/>
            <person name="Lanz C."/>
            <person name="Klimmek O."/>
            <person name="Nandakumar R."/>
            <person name="Gross R."/>
            <person name="Rosinus A."/>
            <person name="Keller H."/>
            <person name="Jagtap P."/>
            <person name="Linke B."/>
            <person name="Meyer F."/>
            <person name="Lederer H."/>
            <person name="Schuster S.C."/>
        </authorList>
    </citation>
    <scope>NUCLEOTIDE SEQUENCE [LARGE SCALE GENOMIC DNA]</scope>
    <source>
        <strain evidence="3">ATCC 29543 / DSM 1740 / CCUG 13145 / JCM 31913 / LMG 7466 / NCTC 11488 / FDC 602W</strain>
    </source>
</reference>
<feature type="transmembrane region" description="Helical" evidence="1">
    <location>
        <begin position="387"/>
        <end position="411"/>
    </location>
</feature>
<dbReference type="GO" id="GO:0005886">
    <property type="term" value="C:plasma membrane"/>
    <property type="evidence" value="ECO:0007669"/>
    <property type="project" value="TreeGrafter"/>
</dbReference>
<feature type="transmembrane region" description="Helical" evidence="1">
    <location>
        <begin position="1007"/>
        <end position="1031"/>
    </location>
</feature>
<dbReference type="PANTHER" id="PTHR32063:SF0">
    <property type="entry name" value="SWARMING MOTILITY PROTEIN SWRC"/>
    <property type="match status" value="1"/>
</dbReference>
<feature type="transmembrane region" description="Helical" evidence="1">
    <location>
        <begin position="432"/>
        <end position="451"/>
    </location>
</feature>
<feature type="transmembrane region" description="Helical" evidence="1">
    <location>
        <begin position="334"/>
        <end position="354"/>
    </location>
</feature>
<dbReference type="STRING" id="273121.WS0412"/>
<dbReference type="PANTHER" id="PTHR32063">
    <property type="match status" value="1"/>
</dbReference>
<proteinExistence type="predicted"/>
<dbReference type="Pfam" id="PF00873">
    <property type="entry name" value="ACR_tran"/>
    <property type="match status" value="1"/>
</dbReference>
<feature type="transmembrane region" description="Helical" evidence="1">
    <location>
        <begin position="895"/>
        <end position="920"/>
    </location>
</feature>
<feature type="transmembrane region" description="Helical" evidence="1">
    <location>
        <begin position="531"/>
        <end position="549"/>
    </location>
</feature>
<sequence>MIKYVIAKPVVVIVGIILVALFGVLSLSQMPYQLTPSVTRPIITINTLWTGATPYEMEREIIERQEKVLKGIDNLISMESRSRNGRADITLEFKIGTSLTEAMLKVSNKLDEVKKYPDGIDKPIITATGESTSPVVWMVLKTQKENPRHINEYRTFFNESVIQYFERIDGVAEVFFPSGTDREMHVVIDHNKLASYQLTLQDLISVLDLENANVSAGTMDYGRRSYRVRSVAEYKSPEQIEQTVVWSDGQRRVRIADLGYVKEGYARPTAYVEHNFESGAVVGIKPTPGTNILELSDEVERVFFRLNEGVLAKEGLYLDWMYDQRSYINGAISLVRQNILIGAFLAVVVLWLFLRSFTSTVVIALSMPISILGTFIVMNALGRTLNVVSMAGISFAVGMLVDSAIVVLENIDRHKRLGKGIFAASYEGTKEVVGALVASVLTTVAIFIPIINMEEEAGQLFRDIALTASSAVLFSMVVSILIIPMFSYQLLKLFGVEKPHPKSTLEGVGARIIDTVVAWVKGCTASVGSRLATIFFFTFLSLAISYALFPKMEYLPEGNQNFVTTVLNPPPGLSYEERQNIGKEVFRLNESYFVQKGYEKNEKGEMPPIRHMFFLGSENFMYFGTRGAIEDRAGEMIPQFLKTIESLPGMTGVSMQPGIFERGMGKGRTIDVDISGVEIESLIQTASAMQRLIKQRLPQGTQVRPLPSLELIYPEINLYPDSDKLKAAGLNPSTFGVALDVLMDGRAIAEYKEEGREKIDLVLKANKGELKTPEEIYNALIYTPSAGILPLSSLSEIKREYGITEIRHFERKRTVTLQVTPPKNMPLEEAMEKIQGEFVEELQKQGLIGSNELRLSGTADKLTQTRLALQGGFVLAVVIIYLLMAALYENFIYPLIIIFTVPLAVAGGVIGLKLVNLFLANQPLDILTMLGFIILVGTVVNNAILIVYQAINNIREEGMEAYEAVILSVRTRLRPIYMSTLTSLFGMLPLVLAPGPGSEVYRGLGAVILGGLTFSTLITVFVIPSLLLFVIQKERLKIDIEKAEKAGGIA</sequence>
<feature type="transmembrane region" description="Helical" evidence="1">
    <location>
        <begin position="361"/>
        <end position="381"/>
    </location>
</feature>
<dbReference type="HOGENOM" id="CLU_002755_1_2_7"/>
<dbReference type="Gene3D" id="1.20.1640.10">
    <property type="entry name" value="Multidrug efflux transporter AcrB transmembrane domain"/>
    <property type="match status" value="2"/>
</dbReference>
<dbReference type="GO" id="GO:0042910">
    <property type="term" value="F:xenobiotic transmembrane transporter activity"/>
    <property type="evidence" value="ECO:0007669"/>
    <property type="project" value="TreeGrafter"/>
</dbReference>
<protein>
    <submittedName>
        <fullName evidence="2">ACRIFLAVIN RESISTANCE PROTEIN D</fullName>
    </submittedName>
</protein>
<dbReference type="KEGG" id="wsu:WS0412"/>
<organism evidence="3">
    <name type="scientific">Wolinella succinogenes (strain ATCC 29543 / DSM 1740 / CCUG 13145 / JCM 31913 / LMG 7466 / NCTC 11488 / FDC 602W)</name>
    <name type="common">Vibrio succinogenes</name>
    <dbReference type="NCBI Taxonomy" id="273121"/>
    <lineage>
        <taxon>Bacteria</taxon>
        <taxon>Pseudomonadati</taxon>
        <taxon>Campylobacterota</taxon>
        <taxon>Epsilonproteobacteria</taxon>
        <taxon>Campylobacterales</taxon>
        <taxon>Helicobacteraceae</taxon>
        <taxon>Wolinella</taxon>
    </lineage>
</organism>
<gene>
    <name evidence="2" type="primary">ACRD</name>
    <name evidence="2" type="ordered locus">WS0412</name>
</gene>
<keyword evidence="1" id="KW-0472">Membrane</keyword>
<dbReference type="InterPro" id="IPR027463">
    <property type="entry name" value="AcrB_DN_DC_subdom"/>
</dbReference>
<evidence type="ECO:0000256" key="1">
    <source>
        <dbReference type="SAM" id="Phobius"/>
    </source>
</evidence>
<dbReference type="Proteomes" id="UP000000422">
    <property type="component" value="Chromosome"/>
</dbReference>
<accession>Q7MA85</accession>
<feature type="transmembrane region" description="Helical" evidence="1">
    <location>
        <begin position="471"/>
        <end position="491"/>
    </location>
</feature>
<name>Q7MA85_WOLSU</name>